<evidence type="ECO:0000256" key="1">
    <source>
        <dbReference type="SAM" id="SignalP"/>
    </source>
</evidence>
<gene>
    <name evidence="2" type="ORF">GRI97_14625</name>
</gene>
<evidence type="ECO:0000313" key="2">
    <source>
        <dbReference type="EMBL" id="MXP00226.1"/>
    </source>
</evidence>
<dbReference type="SUPFAM" id="SSF63829">
    <property type="entry name" value="Calcium-dependent phosphotriesterase"/>
    <property type="match status" value="1"/>
</dbReference>
<dbReference type="Gene3D" id="2.130.10.10">
    <property type="entry name" value="YVTN repeat-like/Quinoprotein amine dehydrogenase"/>
    <property type="match status" value="1"/>
</dbReference>
<name>A0A6I4TVJ8_9SPHN</name>
<keyword evidence="1" id="KW-0732">Signal</keyword>
<evidence type="ECO:0000313" key="3">
    <source>
        <dbReference type="Proteomes" id="UP000469430"/>
    </source>
</evidence>
<dbReference type="EMBL" id="WTYJ01000003">
    <property type="protein sequence ID" value="MXP00226.1"/>
    <property type="molecule type" value="Genomic_DNA"/>
</dbReference>
<dbReference type="PROSITE" id="PS51257">
    <property type="entry name" value="PROKAR_LIPOPROTEIN"/>
    <property type="match status" value="1"/>
</dbReference>
<protein>
    <recommendedName>
        <fullName evidence="4">SMP-30/Gluconolactonase/LRE-like region domain-containing protein</fullName>
    </recommendedName>
</protein>
<dbReference type="Proteomes" id="UP000469430">
    <property type="component" value="Unassembled WGS sequence"/>
</dbReference>
<reference evidence="2 3" key="1">
    <citation type="submission" date="2019-12" db="EMBL/GenBank/DDBJ databases">
        <title>Genomic-based taxomic classification of the family Erythrobacteraceae.</title>
        <authorList>
            <person name="Xu L."/>
        </authorList>
    </citation>
    <scope>NUCLEOTIDE SEQUENCE [LARGE SCALE GENOMIC DNA]</scope>
    <source>
        <strain evidence="2 3">S36</strain>
    </source>
</reference>
<dbReference type="Pfam" id="PF20067">
    <property type="entry name" value="SSL_N"/>
    <property type="match status" value="1"/>
</dbReference>
<comment type="caution">
    <text evidence="2">The sequence shown here is derived from an EMBL/GenBank/DDBJ whole genome shotgun (WGS) entry which is preliminary data.</text>
</comment>
<dbReference type="AlphaFoldDB" id="A0A6I4TVJ8"/>
<feature type="signal peptide" evidence="1">
    <location>
        <begin position="1"/>
        <end position="28"/>
    </location>
</feature>
<organism evidence="2 3">
    <name type="scientific">Croceibacterium xixiisoli</name>
    <dbReference type="NCBI Taxonomy" id="1476466"/>
    <lineage>
        <taxon>Bacteria</taxon>
        <taxon>Pseudomonadati</taxon>
        <taxon>Pseudomonadota</taxon>
        <taxon>Alphaproteobacteria</taxon>
        <taxon>Sphingomonadales</taxon>
        <taxon>Erythrobacteraceae</taxon>
        <taxon>Croceibacterium</taxon>
    </lineage>
</organism>
<proteinExistence type="predicted"/>
<evidence type="ECO:0008006" key="4">
    <source>
        <dbReference type="Google" id="ProtNLM"/>
    </source>
</evidence>
<dbReference type="RefSeq" id="WP_377019775.1">
    <property type="nucleotide sequence ID" value="NZ_JBHSCP010000002.1"/>
</dbReference>
<dbReference type="InterPro" id="IPR015943">
    <property type="entry name" value="WD40/YVTN_repeat-like_dom_sf"/>
</dbReference>
<feature type="chain" id="PRO_5026332319" description="SMP-30/Gluconolactonase/LRE-like region domain-containing protein" evidence="1">
    <location>
        <begin position="29"/>
        <end position="328"/>
    </location>
</feature>
<keyword evidence="3" id="KW-1185">Reference proteome</keyword>
<sequence>MPYQSARAGLRRSLLPLAAILMAGCATAELGAQQGAAPRDIPIAGTEVFPESITSDQAGNLYLGSGAGIIYRAQAGAAQAVPWIRPDAANGLQSLFGVLAHDSSGLLWVCSNPDFFAPPAGAAKPSALKAFRLSDGKLAASHDFPAGPAACNDIAIAADGTVFATETSGGRIFALKPGGATLDLFAAGENLIGVDGIAFADDGAMYINNVRANQVQRVRRKADGSYDGLTNLVLSQAVDGPDGLRPVGGNRFLQAEGTGGRVTLVDIQGDRATITTIRDGLGASASITRVGRVGYTMDGKIGYKFDPALKGKDPGAFTIQAFLLPDGV</sequence>
<accession>A0A6I4TVJ8</accession>